<dbReference type="InterPro" id="IPR004360">
    <property type="entry name" value="Glyas_Fos-R_dOase_dom"/>
</dbReference>
<feature type="domain" description="VOC" evidence="1">
    <location>
        <begin position="4"/>
        <end position="128"/>
    </location>
</feature>
<dbReference type="EMBL" id="JAFLWW010000006">
    <property type="protein sequence ID" value="MBT1157928.1"/>
    <property type="molecule type" value="Genomic_DNA"/>
</dbReference>
<evidence type="ECO:0000259" key="1">
    <source>
        <dbReference type="PROSITE" id="PS51819"/>
    </source>
</evidence>
<evidence type="ECO:0000313" key="3">
    <source>
        <dbReference type="Proteomes" id="UP001138921"/>
    </source>
</evidence>
<name>A0A9X1ADS4_9HYPH</name>
<dbReference type="PANTHER" id="PTHR21366">
    <property type="entry name" value="GLYOXALASE FAMILY PROTEIN"/>
    <property type="match status" value="1"/>
</dbReference>
<dbReference type="AlphaFoldDB" id="A0A9X1ADS4"/>
<sequence>MSARLGYTILYVADVEATVSFYEAAFGLRRKFIHESNLYAEMDTGQTTLSFAGEAMAEMNGLAIRPNRKSDLAAGFELALIFSDPNDAYRKAVAAGATPVKRPENKPWGQIVGYVRDLNGCLVEIASAMPDLPPARPHNQSTDE</sequence>
<comment type="caution">
    <text evidence="2">The sequence shown here is derived from an EMBL/GenBank/DDBJ whole genome shotgun (WGS) entry which is preliminary data.</text>
</comment>
<dbReference type="InterPro" id="IPR050383">
    <property type="entry name" value="GlyoxalaseI/FosfomycinResist"/>
</dbReference>
<reference evidence="2" key="1">
    <citation type="journal article" date="2021" name="Microorganisms">
        <title>Phylogenomic Reconstruction and Metabolic Potential of the Genus Aminobacter.</title>
        <authorList>
            <person name="Artuso I."/>
            <person name="Turrini P."/>
            <person name="Pirolo M."/>
            <person name="Lugli G.A."/>
            <person name="Ventura M."/>
            <person name="Visca P."/>
        </authorList>
    </citation>
    <scope>NUCLEOTIDE SEQUENCE</scope>
    <source>
        <strain evidence="2">LMG 26462</strain>
    </source>
</reference>
<protein>
    <submittedName>
        <fullName evidence="2">VOC family protein</fullName>
    </submittedName>
</protein>
<dbReference type="PROSITE" id="PS51819">
    <property type="entry name" value="VOC"/>
    <property type="match status" value="1"/>
</dbReference>
<dbReference type="Pfam" id="PF00903">
    <property type="entry name" value="Glyoxalase"/>
    <property type="match status" value="1"/>
</dbReference>
<organism evidence="2 3">
    <name type="scientific">Aminobacter anthyllidis</name>
    <dbReference type="NCBI Taxonomy" id="1035067"/>
    <lineage>
        <taxon>Bacteria</taxon>
        <taxon>Pseudomonadati</taxon>
        <taxon>Pseudomonadota</taxon>
        <taxon>Alphaproteobacteria</taxon>
        <taxon>Hyphomicrobiales</taxon>
        <taxon>Phyllobacteriaceae</taxon>
        <taxon>Aminobacter</taxon>
    </lineage>
</organism>
<gene>
    <name evidence="2" type="ORF">J1C56_20230</name>
</gene>
<reference evidence="2" key="2">
    <citation type="submission" date="2021-03" db="EMBL/GenBank/DDBJ databases">
        <authorList>
            <person name="Artuso I."/>
            <person name="Turrini P."/>
            <person name="Pirolo M."/>
            <person name="Lugli G.A."/>
            <person name="Ventura M."/>
            <person name="Visca P."/>
        </authorList>
    </citation>
    <scope>NUCLEOTIDE SEQUENCE</scope>
    <source>
        <strain evidence="2">LMG 26462</strain>
    </source>
</reference>
<dbReference type="SUPFAM" id="SSF54593">
    <property type="entry name" value="Glyoxalase/Bleomycin resistance protein/Dihydroxybiphenyl dioxygenase"/>
    <property type="match status" value="1"/>
</dbReference>
<keyword evidence="3" id="KW-1185">Reference proteome</keyword>
<evidence type="ECO:0000313" key="2">
    <source>
        <dbReference type="EMBL" id="MBT1157928.1"/>
    </source>
</evidence>
<dbReference type="Proteomes" id="UP001138921">
    <property type="component" value="Unassembled WGS sequence"/>
</dbReference>
<dbReference type="Gene3D" id="3.10.180.10">
    <property type="entry name" value="2,3-Dihydroxybiphenyl 1,2-Dioxygenase, domain 1"/>
    <property type="match status" value="1"/>
</dbReference>
<dbReference type="PANTHER" id="PTHR21366:SF22">
    <property type="entry name" value="VOC DOMAIN-CONTAINING PROTEIN"/>
    <property type="match status" value="1"/>
</dbReference>
<dbReference type="InterPro" id="IPR037523">
    <property type="entry name" value="VOC_core"/>
</dbReference>
<dbReference type="InterPro" id="IPR029068">
    <property type="entry name" value="Glyas_Bleomycin-R_OHBP_Dase"/>
</dbReference>
<proteinExistence type="predicted"/>
<accession>A0A9X1ADS4</accession>
<dbReference type="RefSeq" id="WP_214391870.1">
    <property type="nucleotide sequence ID" value="NZ_JAFLWW010000006.1"/>
</dbReference>